<dbReference type="SUPFAM" id="SSF53218">
    <property type="entry name" value="Molybdenum cofactor biosynthesis proteins"/>
    <property type="match status" value="1"/>
</dbReference>
<dbReference type="CDD" id="cd00886">
    <property type="entry name" value="MogA_MoaB"/>
    <property type="match status" value="1"/>
</dbReference>
<dbReference type="eggNOG" id="COG0521">
    <property type="taxonomic scope" value="Bacteria"/>
</dbReference>
<organism evidence="4 5">
    <name type="scientific">Phenylobacterium zucineum (strain HLK1)</name>
    <dbReference type="NCBI Taxonomy" id="450851"/>
    <lineage>
        <taxon>Bacteria</taxon>
        <taxon>Pseudomonadati</taxon>
        <taxon>Pseudomonadota</taxon>
        <taxon>Alphaproteobacteria</taxon>
        <taxon>Caulobacterales</taxon>
        <taxon>Caulobacteraceae</taxon>
        <taxon>Phenylobacterium</taxon>
    </lineage>
</organism>
<dbReference type="Gene3D" id="3.40.980.10">
    <property type="entry name" value="MoaB/Mog-like domain"/>
    <property type="match status" value="1"/>
</dbReference>
<comment type="function">
    <text evidence="2">May be involved in the biosynthesis of molybdopterin.</text>
</comment>
<evidence type="ECO:0000313" key="4">
    <source>
        <dbReference type="EMBL" id="ACG77096.1"/>
    </source>
</evidence>
<dbReference type="GO" id="GO:0006777">
    <property type="term" value="P:Mo-molybdopterin cofactor biosynthetic process"/>
    <property type="evidence" value="ECO:0007669"/>
    <property type="project" value="UniProtKB-UniRule"/>
</dbReference>
<dbReference type="KEGG" id="pzu:PHZ_c0682"/>
<reference evidence="4 5" key="1">
    <citation type="journal article" date="2008" name="BMC Genomics">
        <title>Complete genome of Phenylobacterium zucineum - a novel facultative intracellular bacterium isolated from human erythroleukemia cell line K562.</title>
        <authorList>
            <person name="Luo Y."/>
            <person name="Xu X."/>
            <person name="Ding Z."/>
            <person name="Liu Z."/>
            <person name="Zhang B."/>
            <person name="Yan Z."/>
            <person name="Sun J."/>
            <person name="Hu S."/>
            <person name="Hu X."/>
        </authorList>
    </citation>
    <scope>NUCLEOTIDE SEQUENCE [LARGE SCALE GENOMIC DNA]</scope>
    <source>
        <strain evidence="4 5">HLK1</strain>
    </source>
</reference>
<proteinExistence type="inferred from homology"/>
<dbReference type="InterPro" id="IPR001453">
    <property type="entry name" value="MoaB/Mog_dom"/>
</dbReference>
<dbReference type="SMART" id="SM00852">
    <property type="entry name" value="MoCF_biosynth"/>
    <property type="match status" value="1"/>
</dbReference>
<dbReference type="OrthoDB" id="9784492at2"/>
<comment type="similarity">
    <text evidence="2">Belongs to the MoaB/Mog family.</text>
</comment>
<dbReference type="HOGENOM" id="CLU_077358_2_2_5"/>
<dbReference type="InterPro" id="IPR012245">
    <property type="entry name" value="MoaB"/>
</dbReference>
<keyword evidence="2" id="KW-0501">Molybdenum cofactor biosynthesis</keyword>
<evidence type="ECO:0000259" key="3">
    <source>
        <dbReference type="SMART" id="SM00852"/>
    </source>
</evidence>
<dbReference type="GO" id="GO:0005829">
    <property type="term" value="C:cytosol"/>
    <property type="evidence" value="ECO:0007669"/>
    <property type="project" value="TreeGrafter"/>
</dbReference>
<dbReference type="AlphaFoldDB" id="B4RFL5"/>
<protein>
    <recommendedName>
        <fullName evidence="1 2">Molybdenum cofactor biosynthesis protein B</fullName>
    </recommendedName>
</protein>
<dbReference type="PIRSF" id="PIRSF006443">
    <property type="entry name" value="MoaB"/>
    <property type="match status" value="1"/>
</dbReference>
<gene>
    <name evidence="4" type="ordered locus">PHZ_c0682</name>
</gene>
<evidence type="ECO:0000256" key="1">
    <source>
        <dbReference type="ARBA" id="ARBA00015262"/>
    </source>
</evidence>
<dbReference type="InterPro" id="IPR036425">
    <property type="entry name" value="MoaB/Mog-like_dom_sf"/>
</dbReference>
<dbReference type="Pfam" id="PF00994">
    <property type="entry name" value="MoCF_biosynth"/>
    <property type="match status" value="1"/>
</dbReference>
<dbReference type="InterPro" id="IPR013484">
    <property type="entry name" value="MoaB_proteobac"/>
</dbReference>
<comment type="pathway">
    <text evidence="2">Cofactor biosynthesis; molybdopterin biosynthesis.</text>
</comment>
<dbReference type="UniPathway" id="UPA00344"/>
<feature type="domain" description="MoaB/Mog" evidence="3">
    <location>
        <begin position="29"/>
        <end position="173"/>
    </location>
</feature>
<dbReference type="EMBL" id="CP000747">
    <property type="protein sequence ID" value="ACG77096.1"/>
    <property type="molecule type" value="Genomic_DNA"/>
</dbReference>
<dbReference type="NCBIfam" id="TIGR02667">
    <property type="entry name" value="moaB_proteo"/>
    <property type="match status" value="1"/>
</dbReference>
<accession>B4RFL5</accession>
<dbReference type="RefSeq" id="WP_012521244.1">
    <property type="nucleotide sequence ID" value="NC_011144.1"/>
</dbReference>
<dbReference type="STRING" id="450851.PHZ_c0682"/>
<evidence type="ECO:0000256" key="2">
    <source>
        <dbReference type="PIRNR" id="PIRNR006443"/>
    </source>
</evidence>
<dbReference type="PANTHER" id="PTHR43232">
    <property type="entry name" value="MOLYBDENUM COFACTOR BIOSYNTHESIS PROTEIN B"/>
    <property type="match status" value="1"/>
</dbReference>
<dbReference type="PANTHER" id="PTHR43232:SF2">
    <property type="entry name" value="MOLYBDENUM COFACTOR BIOSYNTHESIS PROTEIN B"/>
    <property type="match status" value="1"/>
</dbReference>
<keyword evidence="5" id="KW-1185">Reference proteome</keyword>
<sequence>MTATLQARRPEAGKARIDPDLPFHPLGIAVLTVSDTRDEATDTSGGLLAQRLTGAGHVLAGKAIVPDEVEAIRARVLAWAADPDVDVILVTGGTGFSPRDVTPEAVRPLLRREMDGFAVVFHQASYGTVGVSTLQSRALAGQVEDTFVFCVPGSTGACRDAWDLVLAQELDSRFRPCSLVGQVPRYRGVCP</sequence>
<dbReference type="NCBIfam" id="TIGR00177">
    <property type="entry name" value="molyb_syn"/>
    <property type="match status" value="1"/>
</dbReference>
<dbReference type="Proteomes" id="UP000001868">
    <property type="component" value="Chromosome"/>
</dbReference>
<evidence type="ECO:0000313" key="5">
    <source>
        <dbReference type="Proteomes" id="UP000001868"/>
    </source>
</evidence>
<name>B4RFL5_PHEZH</name>